<name>A0A6J1WXX4_GALME</name>
<dbReference type="CDD" id="cd00563">
    <property type="entry name" value="Dtyr_deacylase"/>
    <property type="match status" value="1"/>
</dbReference>
<proteinExistence type="inferred from homology"/>
<organism evidence="7 8">
    <name type="scientific">Galleria mellonella</name>
    <name type="common">Greater wax moth</name>
    <dbReference type="NCBI Taxonomy" id="7137"/>
    <lineage>
        <taxon>Eukaryota</taxon>
        <taxon>Metazoa</taxon>
        <taxon>Ecdysozoa</taxon>
        <taxon>Arthropoda</taxon>
        <taxon>Hexapoda</taxon>
        <taxon>Insecta</taxon>
        <taxon>Pterygota</taxon>
        <taxon>Neoptera</taxon>
        <taxon>Endopterygota</taxon>
        <taxon>Lepidoptera</taxon>
        <taxon>Glossata</taxon>
        <taxon>Ditrysia</taxon>
        <taxon>Pyraloidea</taxon>
        <taxon>Pyralidae</taxon>
        <taxon>Galleriinae</taxon>
        <taxon>Galleria</taxon>
    </lineage>
</organism>
<keyword evidence="5" id="KW-0694">RNA-binding</keyword>
<dbReference type="NCBIfam" id="TIGR00256">
    <property type="entry name" value="D-aminoacyl-tRNA deacylase"/>
    <property type="match status" value="1"/>
</dbReference>
<evidence type="ECO:0000313" key="7">
    <source>
        <dbReference type="Proteomes" id="UP001652740"/>
    </source>
</evidence>
<gene>
    <name evidence="8" type="primary">LOC113520394</name>
</gene>
<feature type="compositionally biased region" description="Polar residues" evidence="6">
    <location>
        <begin position="150"/>
        <end position="171"/>
    </location>
</feature>
<comment type="subcellular location">
    <subcellularLocation>
        <location evidence="5">Cytoplasm</location>
    </subcellularLocation>
</comment>
<evidence type="ECO:0000256" key="2">
    <source>
        <dbReference type="ARBA" id="ARBA00013056"/>
    </source>
</evidence>
<dbReference type="PANTHER" id="PTHR10472">
    <property type="entry name" value="D-TYROSYL-TRNA TYR DEACYLASE"/>
    <property type="match status" value="1"/>
</dbReference>
<dbReference type="PANTHER" id="PTHR10472:SF5">
    <property type="entry name" value="D-AMINOACYL-TRNA DEACYLASE 1"/>
    <property type="match status" value="1"/>
</dbReference>
<dbReference type="InterPro" id="IPR003732">
    <property type="entry name" value="Daa-tRNA_deacyls_DTD"/>
</dbReference>
<protein>
    <recommendedName>
        <fullName evidence="2 5">D-aminoacyl-tRNA deacylase</fullName>
        <ecNumber evidence="2 5">3.1.1.96</ecNumber>
    </recommendedName>
</protein>
<dbReference type="FunCoup" id="A0A6J1WXX4">
    <property type="interactions" value="478"/>
</dbReference>
<keyword evidence="5" id="KW-0963">Cytoplasm</keyword>
<dbReference type="HAMAP" id="MF_00518">
    <property type="entry name" value="Deacylase_Dtd"/>
    <property type="match status" value="1"/>
</dbReference>
<dbReference type="EC" id="3.1.1.96" evidence="2 5"/>
<keyword evidence="5" id="KW-0378">Hydrolase</keyword>
<dbReference type="InterPro" id="IPR023509">
    <property type="entry name" value="DTD-like_sf"/>
</dbReference>
<evidence type="ECO:0000256" key="3">
    <source>
        <dbReference type="ARBA" id="ARBA00047676"/>
    </source>
</evidence>
<evidence type="ECO:0000256" key="5">
    <source>
        <dbReference type="RuleBase" id="RU003470"/>
    </source>
</evidence>
<dbReference type="AlphaFoldDB" id="A0A6J1WXX4"/>
<evidence type="ECO:0000256" key="1">
    <source>
        <dbReference type="ARBA" id="ARBA00009673"/>
    </source>
</evidence>
<dbReference type="GO" id="GO:0051500">
    <property type="term" value="F:D-tyrosyl-tRNA(Tyr) deacylase activity"/>
    <property type="evidence" value="ECO:0007669"/>
    <property type="project" value="TreeGrafter"/>
</dbReference>
<dbReference type="InParanoid" id="A0A6J1WXX4"/>
<sequence>MKALIQRVMNASVTVNGQIISSIGQGICVLIGISSNDTIKDIEYIIRKILSIKIFDDESNKRWKKSVVDKQLEVLCVSQFTLYNTWKGTKPDFHNAMPGEKSKEFYEKFLQMLRNQYIPDKVKDGEFGAYMQVSIQNDGPVTFEIESPMTLPNKTKGNTIKGENSNISEVQSSRDKENILD</sequence>
<comment type="catalytic activity">
    <reaction evidence="4">
        <text>a D-aminoacyl-tRNA + H2O = a tRNA + a D-alpha-amino acid + H(+)</text>
        <dbReference type="Rhea" id="RHEA:13953"/>
        <dbReference type="Rhea" id="RHEA-COMP:10123"/>
        <dbReference type="Rhea" id="RHEA-COMP:10124"/>
        <dbReference type="ChEBI" id="CHEBI:15377"/>
        <dbReference type="ChEBI" id="CHEBI:15378"/>
        <dbReference type="ChEBI" id="CHEBI:59871"/>
        <dbReference type="ChEBI" id="CHEBI:78442"/>
        <dbReference type="ChEBI" id="CHEBI:79333"/>
        <dbReference type="EC" id="3.1.1.96"/>
    </reaction>
</comment>
<evidence type="ECO:0000256" key="4">
    <source>
        <dbReference type="ARBA" id="ARBA00048018"/>
    </source>
</evidence>
<feature type="compositionally biased region" description="Basic and acidic residues" evidence="6">
    <location>
        <begin position="172"/>
        <end position="181"/>
    </location>
</feature>
<keyword evidence="7" id="KW-1185">Reference proteome</keyword>
<reference evidence="8" key="1">
    <citation type="submission" date="2025-08" db="UniProtKB">
        <authorList>
            <consortium name="RefSeq"/>
        </authorList>
    </citation>
    <scope>IDENTIFICATION</scope>
    <source>
        <tissue evidence="8">Whole larvae</tissue>
    </source>
</reference>
<dbReference type="Proteomes" id="UP001652740">
    <property type="component" value="Unplaced"/>
</dbReference>
<dbReference type="GO" id="GO:0000049">
    <property type="term" value="F:tRNA binding"/>
    <property type="evidence" value="ECO:0007669"/>
    <property type="project" value="UniProtKB-KW"/>
</dbReference>
<evidence type="ECO:0000313" key="8">
    <source>
        <dbReference type="RefSeq" id="XP_026761521.2"/>
    </source>
</evidence>
<dbReference type="GeneID" id="113520394"/>
<comment type="catalytic activity">
    <reaction evidence="3">
        <text>glycyl-tRNA(Ala) + H2O = tRNA(Ala) + glycine + H(+)</text>
        <dbReference type="Rhea" id="RHEA:53744"/>
        <dbReference type="Rhea" id="RHEA-COMP:9657"/>
        <dbReference type="Rhea" id="RHEA-COMP:13640"/>
        <dbReference type="ChEBI" id="CHEBI:15377"/>
        <dbReference type="ChEBI" id="CHEBI:15378"/>
        <dbReference type="ChEBI" id="CHEBI:57305"/>
        <dbReference type="ChEBI" id="CHEBI:78442"/>
        <dbReference type="ChEBI" id="CHEBI:78522"/>
        <dbReference type="EC" id="3.1.1.96"/>
    </reaction>
</comment>
<dbReference type="RefSeq" id="XP_026761521.2">
    <property type="nucleotide sequence ID" value="XM_026905720.3"/>
</dbReference>
<dbReference type="GO" id="GO:0005737">
    <property type="term" value="C:cytoplasm"/>
    <property type="evidence" value="ECO:0007669"/>
    <property type="project" value="UniProtKB-SubCell"/>
</dbReference>
<dbReference type="Gene3D" id="3.50.80.10">
    <property type="entry name" value="D-tyrosyl-tRNA(Tyr) deacylase"/>
    <property type="match status" value="1"/>
</dbReference>
<keyword evidence="5" id="KW-0820">tRNA-binding</keyword>
<comment type="similarity">
    <text evidence="1 5">Belongs to the DTD family.</text>
</comment>
<feature type="region of interest" description="Disordered" evidence="6">
    <location>
        <begin position="148"/>
        <end position="181"/>
    </location>
</feature>
<dbReference type="Pfam" id="PF02580">
    <property type="entry name" value="Tyr_Deacylase"/>
    <property type="match status" value="1"/>
</dbReference>
<dbReference type="SUPFAM" id="SSF69500">
    <property type="entry name" value="DTD-like"/>
    <property type="match status" value="1"/>
</dbReference>
<evidence type="ECO:0000256" key="6">
    <source>
        <dbReference type="SAM" id="MobiDB-lite"/>
    </source>
</evidence>
<accession>A0A6J1WXX4</accession>
<dbReference type="KEGG" id="gmw:113520394"/>